<dbReference type="SMART" id="SM00573">
    <property type="entry name" value="HSA"/>
    <property type="match status" value="1"/>
</dbReference>
<feature type="region of interest" description="Disordered" evidence="9">
    <location>
        <begin position="1"/>
        <end position="30"/>
    </location>
</feature>
<evidence type="ECO:0000256" key="2">
    <source>
        <dbReference type="ARBA" id="ARBA00008913"/>
    </source>
</evidence>
<evidence type="ECO:0000256" key="4">
    <source>
        <dbReference type="ARBA" id="ARBA00022853"/>
    </source>
</evidence>
<keyword evidence="3" id="KW-0227">DNA damage</keyword>
<reference evidence="12 13" key="1">
    <citation type="journal article" date="2016" name="Mol. Biol. Evol.">
        <title>Comparative Genomics of Early-Diverging Mushroom-Forming Fungi Provides Insights into the Origins of Lignocellulose Decay Capabilities.</title>
        <authorList>
            <person name="Nagy L.G."/>
            <person name="Riley R."/>
            <person name="Tritt A."/>
            <person name="Adam C."/>
            <person name="Daum C."/>
            <person name="Floudas D."/>
            <person name="Sun H."/>
            <person name="Yadav J.S."/>
            <person name="Pangilinan J."/>
            <person name="Larsson K.H."/>
            <person name="Matsuura K."/>
            <person name="Barry K."/>
            <person name="Labutti K."/>
            <person name="Kuo R."/>
            <person name="Ohm R.A."/>
            <person name="Bhattacharya S.S."/>
            <person name="Shirouzu T."/>
            <person name="Yoshinaga Y."/>
            <person name="Martin F.M."/>
            <person name="Grigoriev I.V."/>
            <person name="Hibbett D.S."/>
        </authorList>
    </citation>
    <scope>NUCLEOTIDE SEQUENCE [LARGE SCALE GENOMIC DNA]</scope>
    <source>
        <strain evidence="12 13">HHB12733</strain>
    </source>
</reference>
<dbReference type="GO" id="GO:0006281">
    <property type="term" value="P:DNA repair"/>
    <property type="evidence" value="ECO:0007669"/>
    <property type="project" value="UniProtKB-KW"/>
</dbReference>
<evidence type="ECO:0000256" key="1">
    <source>
        <dbReference type="ARBA" id="ARBA00004123"/>
    </source>
</evidence>
<evidence type="ECO:0000256" key="7">
    <source>
        <dbReference type="ARBA" id="ARBA00025178"/>
    </source>
</evidence>
<comment type="similarity">
    <text evidence="2">Belongs to the EAF1 family.</text>
</comment>
<dbReference type="STRING" id="1353952.A0A165IFR8"/>
<evidence type="ECO:0000313" key="12">
    <source>
        <dbReference type="EMBL" id="KZT60514.1"/>
    </source>
</evidence>
<sequence>MNTRRSRYRDDAAKQQQELERRRNAMAEECERSRTAVIEEGTQEMLELFDLLSNKPGELVGRGESKEVPDRDTFVGRWAEGEVSVTSLSVELPPTPLPVVPETGEVHEPTPELSPKTASSLHLSPSPAPQTHGQKIHAPVHEDVDVLMEEDAPSPSRATISRKTSRQPSAAPASIKATSSGLGLSPTSSDSEPLTEPPTSPRQEGTTAAASVPHAAMSDADRQKGSEDFYDLSSWNYSNLPPLEGDAPEKQDQYAACWSVPEDSWFSSAHPMDQPLSTAYTDSLGNLARSVALNGSGGPQVGKKRKRHRKEKEGVRGEFSYLAASIGANPVHKHVSHPAKCMTTRDWMVVYREFTFLQAVAEIDELQQQGLWSLRQPKRQLGPPVRKAHWDYLLEEMQWMRTDFVEEKQWKAALTYEICLCIKEWWAADVEGKRAMQAGWRRQKFRQATEEEDQQMYDRDSEGRDREDRRQRHGSGGKTRGEDEEVDADAEVEGDGDSEEDMLPSPVKRRRTSSVPAHRRRQASVKEEEEDDHGADTHHETMEQENVEEEVEEHEEAEEDRQNEEETDADGEEDAEVEAAEDDADGEVDADAEADADADGDAEADAEGDSEEVEQAARIDGDAETTAEGEGEQQGEENVDGDGDEDMDAEGEEDAEGTDEEGADETDGGPTAERKAEENAPMDTDAEGDEDADGDEDDDGDADADEDADGETEAATGSQRVSQPPEPQLPLEEEVQKTPIQQEEQEAPRSVPSMTGGKPKPVNGIVSTPEAQRHRSPTDVSPAVRTEPDIKRLGSVEMAHLITAGPVLASPGKESPTSPAGPLKDSARAENMFLLLPETPPVDVQTLRLSVLELPPIDTIFDPQEVTGKDDYDTLLELFPDLQVYDLSEPVQAVPSAKERKPEPLPGLPLLMGVKPVLVSTLRPTNQNWEGEHEDWELLLDEPREVGKPGVLPMFSGRKQGAPPAPPLPEPHDPAGRLKALHWNNEDDAILFTCVSRFGENWDLVADAFNTKRNTIKVDWRTPWDCAKRWVSIRPKEGPAAKDIDRARRMDNLAPHPYYQRQDGTKKKDRQAALREVVRKSIKKREQSGPKYSTSKKINLTAHNTHGTLEKNVPSPYELSKQKFDKENMLRLERFALNQGNQAGQRMMARVPGMPVPPGAAVSQQPVPHGPNGQPLTNAHLAIMQQQQRLQAQALQVAQASQAAQGNQAAQGAQATAAAAQANAAAMQRYAASPQGQAAMMQAHAAAARAQQAGVNISRAHQAAAAAGGNAGGVSYPGVPPNASPPSGPLQHSQFQAALAHLKAGNQLNNETLRALSQQPHGAEIIRMLYQQAGYQPHAPQQGSSASPPQPHASPTIPPS</sequence>
<feature type="compositionally biased region" description="Acidic residues" evidence="9">
    <location>
        <begin position="543"/>
        <end position="614"/>
    </location>
</feature>
<dbReference type="GO" id="GO:0005634">
    <property type="term" value="C:nucleus"/>
    <property type="evidence" value="ECO:0007669"/>
    <property type="project" value="UniProtKB-SubCell"/>
</dbReference>
<dbReference type="Proteomes" id="UP000076842">
    <property type="component" value="Unassembled WGS sequence"/>
</dbReference>
<dbReference type="PANTHER" id="PTHR46459:SF1">
    <property type="entry name" value="E1A-BINDING PROTEIN P400"/>
    <property type="match status" value="1"/>
</dbReference>
<dbReference type="PROSITE" id="PS51204">
    <property type="entry name" value="HSA"/>
    <property type="match status" value="1"/>
</dbReference>
<feature type="compositionally biased region" description="Low complexity" evidence="9">
    <location>
        <begin position="1336"/>
        <end position="1347"/>
    </location>
</feature>
<protein>
    <recommendedName>
        <fullName evidence="8">Vacuolar import and degradation protein 21</fullName>
    </recommendedName>
</protein>
<evidence type="ECO:0000259" key="11">
    <source>
        <dbReference type="PROSITE" id="PS51204"/>
    </source>
</evidence>
<keyword evidence="6" id="KW-0539">Nucleus</keyword>
<feature type="region of interest" description="Disordered" evidence="9">
    <location>
        <begin position="1333"/>
        <end position="1360"/>
    </location>
</feature>
<dbReference type="InterPro" id="IPR014012">
    <property type="entry name" value="HSA_dom"/>
</dbReference>
<dbReference type="SUPFAM" id="SSF46689">
    <property type="entry name" value="Homeodomain-like"/>
    <property type="match status" value="1"/>
</dbReference>
<dbReference type="InterPro" id="IPR001005">
    <property type="entry name" value="SANT/Myb"/>
</dbReference>
<feature type="compositionally biased region" description="Pro residues" evidence="9">
    <location>
        <begin position="1348"/>
        <end position="1360"/>
    </location>
</feature>
<evidence type="ECO:0000256" key="9">
    <source>
        <dbReference type="SAM" id="MobiDB-lite"/>
    </source>
</evidence>
<dbReference type="PROSITE" id="PS50090">
    <property type="entry name" value="MYB_LIKE"/>
    <property type="match status" value="1"/>
</dbReference>
<dbReference type="Pfam" id="PF07529">
    <property type="entry name" value="HSA"/>
    <property type="match status" value="1"/>
</dbReference>
<evidence type="ECO:0000256" key="3">
    <source>
        <dbReference type="ARBA" id="ARBA00022763"/>
    </source>
</evidence>
<name>A0A165IFR8_9BASI</name>
<feature type="region of interest" description="Disordered" evidence="9">
    <location>
        <begin position="87"/>
        <end position="225"/>
    </location>
</feature>
<dbReference type="GO" id="GO:0006325">
    <property type="term" value="P:chromatin organization"/>
    <property type="evidence" value="ECO:0007669"/>
    <property type="project" value="UniProtKB-KW"/>
</dbReference>
<evidence type="ECO:0000313" key="13">
    <source>
        <dbReference type="Proteomes" id="UP000076842"/>
    </source>
</evidence>
<proteinExistence type="inferred from homology"/>
<feature type="compositionally biased region" description="Polar residues" evidence="9">
    <location>
        <begin position="156"/>
        <end position="168"/>
    </location>
</feature>
<organism evidence="12 13">
    <name type="scientific">Calocera cornea HHB12733</name>
    <dbReference type="NCBI Taxonomy" id="1353952"/>
    <lineage>
        <taxon>Eukaryota</taxon>
        <taxon>Fungi</taxon>
        <taxon>Dikarya</taxon>
        <taxon>Basidiomycota</taxon>
        <taxon>Agaricomycotina</taxon>
        <taxon>Dacrymycetes</taxon>
        <taxon>Dacrymycetales</taxon>
        <taxon>Dacrymycetaceae</taxon>
        <taxon>Calocera</taxon>
    </lineage>
</organism>
<accession>A0A165IFR8</accession>
<feature type="compositionally biased region" description="Acidic residues" evidence="9">
    <location>
        <begin position="482"/>
        <end position="502"/>
    </location>
</feature>
<feature type="compositionally biased region" description="Basic and acidic residues" evidence="9">
    <location>
        <begin position="8"/>
        <end position="30"/>
    </location>
</feature>
<feature type="region of interest" description="Disordered" evidence="9">
    <location>
        <begin position="441"/>
        <end position="786"/>
    </location>
</feature>
<dbReference type="InterPro" id="IPR009057">
    <property type="entry name" value="Homeodomain-like_sf"/>
</dbReference>
<feature type="domain" description="Myb-like" evidence="10">
    <location>
        <begin position="983"/>
        <end position="1034"/>
    </location>
</feature>
<dbReference type="Gene3D" id="1.10.10.60">
    <property type="entry name" value="Homeodomain-like"/>
    <property type="match status" value="1"/>
</dbReference>
<dbReference type="EMBL" id="KV423930">
    <property type="protein sequence ID" value="KZT60514.1"/>
    <property type="molecule type" value="Genomic_DNA"/>
</dbReference>
<evidence type="ECO:0000256" key="5">
    <source>
        <dbReference type="ARBA" id="ARBA00023204"/>
    </source>
</evidence>
<feature type="compositionally biased region" description="Basic residues" evidence="9">
    <location>
        <begin position="507"/>
        <end position="523"/>
    </location>
</feature>
<dbReference type="InParanoid" id="A0A165IFR8"/>
<comment type="subcellular location">
    <subcellularLocation>
        <location evidence="1">Nucleus</location>
    </subcellularLocation>
</comment>
<evidence type="ECO:0000259" key="10">
    <source>
        <dbReference type="PROSITE" id="PS50090"/>
    </source>
</evidence>
<keyword evidence="5" id="KW-0234">DNA repair</keyword>
<dbReference type="Pfam" id="PF13921">
    <property type="entry name" value="Myb_DNA-bind_6"/>
    <property type="match status" value="1"/>
</dbReference>
<feature type="compositionally biased region" description="Acidic residues" evidence="9">
    <location>
        <begin position="622"/>
        <end position="667"/>
    </location>
</feature>
<evidence type="ECO:0000256" key="6">
    <source>
        <dbReference type="ARBA" id="ARBA00023242"/>
    </source>
</evidence>
<feature type="compositionally biased region" description="Basic and acidic residues" evidence="9">
    <location>
        <begin position="456"/>
        <end position="470"/>
    </location>
</feature>
<comment type="function">
    <text evidence="7">Component of the NuA4 histone acetyltransferase complex which is involved in transcriptional activation of selected genes principally by acetylation of nucleosomal histone H4 and H2A. The NuA4 complex is also involved in DNA repair.</text>
</comment>
<evidence type="ECO:0000256" key="8">
    <source>
        <dbReference type="ARBA" id="ARBA00029670"/>
    </source>
</evidence>
<feature type="domain" description="HSA" evidence="11">
    <location>
        <begin position="377"/>
        <end position="459"/>
    </location>
</feature>
<dbReference type="GO" id="GO:0003682">
    <property type="term" value="F:chromatin binding"/>
    <property type="evidence" value="ECO:0007669"/>
    <property type="project" value="TreeGrafter"/>
</dbReference>
<feature type="compositionally biased region" description="Low complexity" evidence="9">
    <location>
        <begin position="178"/>
        <end position="191"/>
    </location>
</feature>
<gene>
    <name evidence="12" type="ORF">CALCODRAFT_492288</name>
</gene>
<dbReference type="PANTHER" id="PTHR46459">
    <property type="entry name" value="E1A-BINDING PROTEIN P400-RELATED"/>
    <property type="match status" value="1"/>
</dbReference>
<dbReference type="OrthoDB" id="5364245at2759"/>
<dbReference type="GO" id="GO:0035267">
    <property type="term" value="C:NuA4 histone acetyltransferase complex"/>
    <property type="evidence" value="ECO:0007669"/>
    <property type="project" value="TreeGrafter"/>
</dbReference>
<dbReference type="SMART" id="SM00717">
    <property type="entry name" value="SANT"/>
    <property type="match status" value="1"/>
</dbReference>
<feature type="compositionally biased region" description="Acidic residues" evidence="9">
    <location>
        <begin position="684"/>
        <end position="712"/>
    </location>
</feature>
<keyword evidence="13" id="KW-1185">Reference proteome</keyword>
<keyword evidence="4" id="KW-0156">Chromatin regulator</keyword>
<dbReference type="CDD" id="cd00167">
    <property type="entry name" value="SANT"/>
    <property type="match status" value="1"/>
</dbReference>